<accession>A0A814EHS1</accession>
<sequence>MLSEINNIEGDWNIIDYSQHPECIGCQLKITRDEINPDNFHVQVRIINTIKCNFRYISDTDLWEHSAVESTKMAGPLEKLNQERVISSFINSIENLEVQGGVQLIARTVDGNLILLEHPREENQIVNSQ</sequence>
<proteinExistence type="predicted"/>
<name>A0A814EHS1_ADIRI</name>
<protein>
    <submittedName>
        <fullName evidence="1">Uncharacterized protein</fullName>
    </submittedName>
</protein>
<dbReference type="EMBL" id="CAJNOR010000631">
    <property type="protein sequence ID" value="CAF0967504.1"/>
    <property type="molecule type" value="Genomic_DNA"/>
</dbReference>
<reference evidence="1" key="1">
    <citation type="submission" date="2021-02" db="EMBL/GenBank/DDBJ databases">
        <authorList>
            <person name="Nowell W R."/>
        </authorList>
    </citation>
    <scope>NUCLEOTIDE SEQUENCE</scope>
</reference>
<dbReference type="AlphaFoldDB" id="A0A814EHS1"/>
<organism evidence="1 2">
    <name type="scientific">Adineta ricciae</name>
    <name type="common">Rotifer</name>
    <dbReference type="NCBI Taxonomy" id="249248"/>
    <lineage>
        <taxon>Eukaryota</taxon>
        <taxon>Metazoa</taxon>
        <taxon>Spiralia</taxon>
        <taxon>Gnathifera</taxon>
        <taxon>Rotifera</taxon>
        <taxon>Eurotatoria</taxon>
        <taxon>Bdelloidea</taxon>
        <taxon>Adinetida</taxon>
        <taxon>Adinetidae</taxon>
        <taxon>Adineta</taxon>
    </lineage>
</organism>
<comment type="caution">
    <text evidence="1">The sequence shown here is derived from an EMBL/GenBank/DDBJ whole genome shotgun (WGS) entry which is preliminary data.</text>
</comment>
<evidence type="ECO:0000313" key="2">
    <source>
        <dbReference type="Proteomes" id="UP000663828"/>
    </source>
</evidence>
<dbReference type="Proteomes" id="UP000663828">
    <property type="component" value="Unassembled WGS sequence"/>
</dbReference>
<evidence type="ECO:0000313" key="1">
    <source>
        <dbReference type="EMBL" id="CAF0967504.1"/>
    </source>
</evidence>
<keyword evidence="2" id="KW-1185">Reference proteome</keyword>
<gene>
    <name evidence="1" type="ORF">XAT740_LOCUS11489</name>
</gene>